<evidence type="ECO:0000256" key="3">
    <source>
        <dbReference type="PIRSR" id="PIRSR002825-1"/>
    </source>
</evidence>
<comment type="caution">
    <text evidence="5">The sequence shown here is derived from an EMBL/GenBank/DDBJ whole genome shotgun (WGS) entry which is preliminary data.</text>
</comment>
<dbReference type="PIRSF" id="PIRSF002825">
    <property type="entry name" value="CfbpA"/>
    <property type="match status" value="1"/>
</dbReference>
<keyword evidence="2" id="KW-0574">Periplasm</keyword>
<feature type="chain" id="PRO_5030508552" evidence="4">
    <location>
        <begin position="23"/>
        <end position="326"/>
    </location>
</feature>
<evidence type="ECO:0000256" key="1">
    <source>
        <dbReference type="ARBA" id="ARBA00022729"/>
    </source>
</evidence>
<reference evidence="5 6" key="1">
    <citation type="submission" date="2020-08" db="EMBL/GenBank/DDBJ databases">
        <title>Genomic Encyclopedia of Type Strains, Phase IV (KMG-IV): sequencing the most valuable type-strain genomes for metagenomic binning, comparative biology and taxonomic classification.</title>
        <authorList>
            <person name="Goeker M."/>
        </authorList>
    </citation>
    <scope>NUCLEOTIDE SEQUENCE [LARGE SCALE GENOMIC DNA]</scope>
    <source>
        <strain evidence="5 6">DSM 26385</strain>
    </source>
</reference>
<dbReference type="AlphaFoldDB" id="A0A7W6P2P4"/>
<dbReference type="CDD" id="cd13547">
    <property type="entry name" value="PBP2_Fbp_like_2"/>
    <property type="match status" value="1"/>
</dbReference>
<dbReference type="PANTHER" id="PTHR30006">
    <property type="entry name" value="THIAMINE-BINDING PERIPLASMIC PROTEIN-RELATED"/>
    <property type="match status" value="1"/>
</dbReference>
<feature type="binding site" evidence="3">
    <location>
        <position position="219"/>
    </location>
    <ligand>
        <name>Fe cation</name>
        <dbReference type="ChEBI" id="CHEBI:24875"/>
    </ligand>
</feature>
<dbReference type="GO" id="GO:0046872">
    <property type="term" value="F:metal ion binding"/>
    <property type="evidence" value="ECO:0007669"/>
    <property type="project" value="UniProtKB-KW"/>
</dbReference>
<dbReference type="GO" id="GO:0015888">
    <property type="term" value="P:thiamine transport"/>
    <property type="evidence" value="ECO:0007669"/>
    <property type="project" value="TreeGrafter"/>
</dbReference>
<name>A0A7W6P2P4_9HYPH</name>
<keyword evidence="3" id="KW-0479">Metal-binding</keyword>
<evidence type="ECO:0000313" key="6">
    <source>
        <dbReference type="Proteomes" id="UP000584824"/>
    </source>
</evidence>
<dbReference type="SUPFAM" id="SSF53850">
    <property type="entry name" value="Periplasmic binding protein-like II"/>
    <property type="match status" value="1"/>
</dbReference>
<dbReference type="InterPro" id="IPR026045">
    <property type="entry name" value="Ferric-bd"/>
</dbReference>
<keyword evidence="3" id="KW-0408">Iron</keyword>
<evidence type="ECO:0000256" key="2">
    <source>
        <dbReference type="ARBA" id="ARBA00022764"/>
    </source>
</evidence>
<sequence length="326" mass="34837">MSIFRTLFAAAFLAGSALSASAGETITVYTSQPQDQMTAVINAFNAEYPDIKVELFRSGTTEVMAKLQAEYAAGKSPADVILIADTVAMTQLKNEGRLYTYADAPVDGIDPAFIDKDKTYFGTKVITTGIVYNTNLVKTAPSSWNDLLTADAAKSLIMPSPLYSGAAVIHVGTVVQQPEFGWDYFEKLAKGGAVAGQGNGTVIEAVARGEKAYGIIIEYMALNARKKGSPVDFVFPREGVSAITQPIAVLKDTDSLEASKTFVKWQLSKTAQEQAASQGYFPILPGVAQPAGYPDLMTLKILPADSARMLADDKKAKEKFADIFGG</sequence>
<dbReference type="Proteomes" id="UP000584824">
    <property type="component" value="Unassembled WGS sequence"/>
</dbReference>
<dbReference type="InterPro" id="IPR006059">
    <property type="entry name" value="SBP"/>
</dbReference>
<protein>
    <submittedName>
        <fullName evidence="5">Iron(III) transport system substrate-binding protein</fullName>
    </submittedName>
</protein>
<dbReference type="Gene3D" id="3.40.190.10">
    <property type="entry name" value="Periplasmic binding protein-like II"/>
    <property type="match status" value="2"/>
</dbReference>
<dbReference type="PANTHER" id="PTHR30006:SF2">
    <property type="entry name" value="ABC TRANSPORTER SUBSTRATE-BINDING PROTEIN"/>
    <property type="match status" value="1"/>
</dbReference>
<evidence type="ECO:0000313" key="5">
    <source>
        <dbReference type="EMBL" id="MBB4104046.1"/>
    </source>
</evidence>
<gene>
    <name evidence="5" type="ORF">GGQ66_002614</name>
</gene>
<dbReference type="GO" id="GO:0030288">
    <property type="term" value="C:outer membrane-bounded periplasmic space"/>
    <property type="evidence" value="ECO:0007669"/>
    <property type="project" value="TreeGrafter"/>
</dbReference>
<evidence type="ECO:0000256" key="4">
    <source>
        <dbReference type="SAM" id="SignalP"/>
    </source>
</evidence>
<dbReference type="EMBL" id="JACIDU010000009">
    <property type="protein sequence ID" value="MBB4104046.1"/>
    <property type="molecule type" value="Genomic_DNA"/>
</dbReference>
<dbReference type="Pfam" id="PF01547">
    <property type="entry name" value="SBP_bac_1"/>
    <property type="match status" value="1"/>
</dbReference>
<keyword evidence="6" id="KW-1185">Reference proteome</keyword>
<feature type="signal peptide" evidence="4">
    <location>
        <begin position="1"/>
        <end position="22"/>
    </location>
</feature>
<dbReference type="GO" id="GO:0030975">
    <property type="term" value="F:thiamine binding"/>
    <property type="evidence" value="ECO:0007669"/>
    <property type="project" value="TreeGrafter"/>
</dbReference>
<organism evidence="5 6">
    <name type="scientific">Allorhizobium borbori</name>
    <dbReference type="NCBI Taxonomy" id="485907"/>
    <lineage>
        <taxon>Bacteria</taxon>
        <taxon>Pseudomonadati</taxon>
        <taxon>Pseudomonadota</taxon>
        <taxon>Alphaproteobacteria</taxon>
        <taxon>Hyphomicrobiales</taxon>
        <taxon>Rhizobiaceae</taxon>
        <taxon>Rhizobium/Agrobacterium group</taxon>
        <taxon>Allorhizobium</taxon>
    </lineage>
</organism>
<keyword evidence="1 4" id="KW-0732">Signal</keyword>
<dbReference type="RefSeq" id="WP_183793131.1">
    <property type="nucleotide sequence ID" value="NZ_JACIDU010000009.1"/>
</dbReference>
<proteinExistence type="predicted"/>
<accession>A0A7W6P2P4</accession>
<dbReference type="GO" id="GO:0030976">
    <property type="term" value="F:thiamine pyrophosphate binding"/>
    <property type="evidence" value="ECO:0007669"/>
    <property type="project" value="TreeGrafter"/>
</dbReference>